<accession>A0A1L0BD25</accession>
<evidence type="ECO:0000256" key="2">
    <source>
        <dbReference type="SAM" id="MobiDB-lite"/>
    </source>
</evidence>
<proteinExistence type="predicted"/>
<sequence length="272" mass="30795">MNSTALKQPVKPTVYKEPAERNAGLGFASSILNGNTIEGGLRSLTYKSIYALKLVEELDTMRNALIQPTPELLRISEFDVISLERVQQLHSEIEEVKNAKTARNHANDEKILQFNLSLDTELDTNKLVSEQYSSEVKKYYLDMIPDMTVSFNNSTHSVTKIKCPVDITRMEDVEGFDKSIYERAAERRELEEKKRQEEEALRILEEERKRQEAEAAQAAQAAQAAADLVVAETADTRMHLDEDYLSYSASPSMDQLSPVVQDSPYLQAQSPY</sequence>
<dbReference type="Proteomes" id="UP000182334">
    <property type="component" value="Chromosome II"/>
</dbReference>
<keyword evidence="4" id="KW-1185">Reference proteome</keyword>
<protein>
    <submittedName>
        <fullName evidence="3">CIC11C00000003849</fullName>
    </submittedName>
</protein>
<evidence type="ECO:0000256" key="1">
    <source>
        <dbReference type="SAM" id="Coils"/>
    </source>
</evidence>
<name>A0A1L0BD25_9ASCO</name>
<organism evidence="3 4">
    <name type="scientific">Sungouiella intermedia</name>
    <dbReference type="NCBI Taxonomy" id="45354"/>
    <lineage>
        <taxon>Eukaryota</taxon>
        <taxon>Fungi</taxon>
        <taxon>Dikarya</taxon>
        <taxon>Ascomycota</taxon>
        <taxon>Saccharomycotina</taxon>
        <taxon>Pichiomycetes</taxon>
        <taxon>Metschnikowiaceae</taxon>
        <taxon>Sungouiella</taxon>
    </lineage>
</organism>
<keyword evidence="1" id="KW-0175">Coiled coil</keyword>
<evidence type="ECO:0000313" key="3">
    <source>
        <dbReference type="EMBL" id="SGZ48968.1"/>
    </source>
</evidence>
<dbReference type="OrthoDB" id="4095746at2759"/>
<evidence type="ECO:0000313" key="4">
    <source>
        <dbReference type="Proteomes" id="UP000182334"/>
    </source>
</evidence>
<gene>
    <name evidence="3" type="ORF">SAMEA4029010_CIC11G00000003849</name>
</gene>
<reference evidence="3 4" key="1">
    <citation type="submission" date="2016-10" db="EMBL/GenBank/DDBJ databases">
        <authorList>
            <person name="de Groot N.N."/>
        </authorList>
    </citation>
    <scope>NUCLEOTIDE SEQUENCE [LARGE SCALE GENOMIC DNA]</scope>
    <source>
        <strain evidence="3 4">CBS 141442</strain>
    </source>
</reference>
<dbReference type="EMBL" id="LT635757">
    <property type="protein sequence ID" value="SGZ48968.1"/>
    <property type="molecule type" value="Genomic_DNA"/>
</dbReference>
<feature type="coiled-coil region" evidence="1">
    <location>
        <begin position="181"/>
        <end position="221"/>
    </location>
</feature>
<dbReference type="AlphaFoldDB" id="A0A1L0BD25"/>
<feature type="region of interest" description="Disordered" evidence="2">
    <location>
        <begin position="248"/>
        <end position="272"/>
    </location>
</feature>